<name>A0A8S2YXT8_9BILA</name>
<feature type="compositionally biased region" description="Basic and acidic residues" evidence="1">
    <location>
        <begin position="92"/>
        <end position="111"/>
    </location>
</feature>
<evidence type="ECO:0000313" key="2">
    <source>
        <dbReference type="EMBL" id="CAF4586568.1"/>
    </source>
</evidence>
<gene>
    <name evidence="2" type="ORF">SRO942_LOCUS48337</name>
</gene>
<reference evidence="2" key="1">
    <citation type="submission" date="2021-02" db="EMBL/GenBank/DDBJ databases">
        <authorList>
            <person name="Nowell W R."/>
        </authorList>
    </citation>
    <scope>NUCLEOTIDE SEQUENCE</scope>
</reference>
<organism evidence="2 3">
    <name type="scientific">Didymodactylos carnosus</name>
    <dbReference type="NCBI Taxonomy" id="1234261"/>
    <lineage>
        <taxon>Eukaryota</taxon>
        <taxon>Metazoa</taxon>
        <taxon>Spiralia</taxon>
        <taxon>Gnathifera</taxon>
        <taxon>Rotifera</taxon>
        <taxon>Eurotatoria</taxon>
        <taxon>Bdelloidea</taxon>
        <taxon>Philodinida</taxon>
        <taxon>Philodinidae</taxon>
        <taxon>Didymodactylos</taxon>
    </lineage>
</organism>
<feature type="compositionally biased region" description="Low complexity" evidence="1">
    <location>
        <begin position="71"/>
        <end position="89"/>
    </location>
</feature>
<feature type="region of interest" description="Disordered" evidence="1">
    <location>
        <begin position="1"/>
        <end position="30"/>
    </location>
</feature>
<dbReference type="Proteomes" id="UP000681722">
    <property type="component" value="Unassembled WGS sequence"/>
</dbReference>
<dbReference type="AlphaFoldDB" id="A0A8S2YXT8"/>
<feature type="region of interest" description="Disordered" evidence="1">
    <location>
        <begin position="65"/>
        <end position="119"/>
    </location>
</feature>
<comment type="caution">
    <text evidence="2">The sequence shown here is derived from an EMBL/GenBank/DDBJ whole genome shotgun (WGS) entry which is preliminary data.</text>
</comment>
<proteinExistence type="predicted"/>
<feature type="non-terminal residue" evidence="2">
    <location>
        <position position="1"/>
    </location>
</feature>
<evidence type="ECO:0008006" key="4">
    <source>
        <dbReference type="Google" id="ProtNLM"/>
    </source>
</evidence>
<sequence length="207" mass="23771">DVAKTVRPNLHLQPIPRPPSDISSYFSQKDRTPKDLQSHLVYLIACSNCDDKYVGKTVRQASRRFHEHGAPKQQPSQSSQQPTTASGQPHLRRSDRNKNTDKVDYFPKDTIAEEEEDENNTIPIENKKIKSALQKHEFETKHRIDWEGWKIVSKDSHKYRLLVRESLQIQKLNPSLNRTIASVPLIVYPEGLQATKPTVKMKPVTLS</sequence>
<evidence type="ECO:0000313" key="3">
    <source>
        <dbReference type="Proteomes" id="UP000681722"/>
    </source>
</evidence>
<dbReference type="EMBL" id="CAJOBC010123941">
    <property type="protein sequence ID" value="CAF4586568.1"/>
    <property type="molecule type" value="Genomic_DNA"/>
</dbReference>
<dbReference type="OrthoDB" id="10057701at2759"/>
<accession>A0A8S2YXT8</accession>
<evidence type="ECO:0000256" key="1">
    <source>
        <dbReference type="SAM" id="MobiDB-lite"/>
    </source>
</evidence>
<protein>
    <recommendedName>
        <fullName evidence="4">GIY-YIG domain-containing protein</fullName>
    </recommendedName>
</protein>